<evidence type="ECO:0008006" key="15">
    <source>
        <dbReference type="Google" id="ProtNLM"/>
    </source>
</evidence>
<organism evidence="12 13">
    <name type="scientific">Nocardioides daphniae</name>
    <dbReference type="NCBI Taxonomy" id="402297"/>
    <lineage>
        <taxon>Bacteria</taxon>
        <taxon>Bacillati</taxon>
        <taxon>Actinomycetota</taxon>
        <taxon>Actinomycetes</taxon>
        <taxon>Propionibacteriales</taxon>
        <taxon>Nocardioidaceae</taxon>
        <taxon>Nocardioides</taxon>
    </lineage>
</organism>
<keyword evidence="10" id="KW-0812">Transmembrane</keyword>
<evidence type="ECO:0000256" key="4">
    <source>
        <dbReference type="ARBA" id="ARBA00022729"/>
    </source>
</evidence>
<evidence type="ECO:0000256" key="8">
    <source>
        <dbReference type="ARBA" id="ARBA00023145"/>
    </source>
</evidence>
<evidence type="ECO:0000256" key="7">
    <source>
        <dbReference type="ARBA" id="ARBA00023049"/>
    </source>
</evidence>
<dbReference type="Proteomes" id="UP000630594">
    <property type="component" value="Unassembled WGS sequence"/>
</dbReference>
<evidence type="ECO:0000256" key="2">
    <source>
        <dbReference type="ARBA" id="ARBA00022670"/>
    </source>
</evidence>
<evidence type="ECO:0000256" key="6">
    <source>
        <dbReference type="ARBA" id="ARBA00022833"/>
    </source>
</evidence>
<evidence type="ECO:0000256" key="5">
    <source>
        <dbReference type="ARBA" id="ARBA00022801"/>
    </source>
</evidence>
<keyword evidence="14" id="KW-1185">Reference proteome</keyword>
<dbReference type="OrthoDB" id="7628974at2"/>
<name>A0A4P7U8N2_9ACTN</name>
<keyword evidence="5" id="KW-0378">Hydrolase</keyword>
<keyword evidence="10" id="KW-1133">Transmembrane helix</keyword>
<evidence type="ECO:0000256" key="10">
    <source>
        <dbReference type="SAM" id="Phobius"/>
    </source>
</evidence>
<keyword evidence="8" id="KW-0865">Zymogen</keyword>
<keyword evidence="2" id="KW-0645">Protease</keyword>
<dbReference type="Gene3D" id="1.10.1760.20">
    <property type="match status" value="1"/>
</dbReference>
<feature type="transmembrane region" description="Helical" evidence="10">
    <location>
        <begin position="100"/>
        <end position="121"/>
    </location>
</feature>
<reference evidence="11" key="2">
    <citation type="journal article" date="2014" name="Int. J. Syst. Evol. Microbiol.">
        <title>Complete genome of a new Firmicutes species belonging to the dominant human colonic microbiota ('Ruminococcus bicirculans') reveals two chromosomes and a selective capacity to utilize plant glucans.</title>
        <authorList>
            <consortium name="NISC Comparative Sequencing Program"/>
            <person name="Wegmann U."/>
            <person name="Louis P."/>
            <person name="Goesmann A."/>
            <person name="Henrissat B."/>
            <person name="Duncan S.H."/>
            <person name="Flint H.J."/>
        </authorList>
    </citation>
    <scope>NUCLEOTIDE SEQUENCE</scope>
    <source>
        <strain evidence="11">CCM 7403</strain>
    </source>
</reference>
<dbReference type="GO" id="GO:0006508">
    <property type="term" value="P:proteolysis"/>
    <property type="evidence" value="ECO:0007669"/>
    <property type="project" value="UniProtKB-KW"/>
</dbReference>
<feature type="region of interest" description="Disordered" evidence="9">
    <location>
        <begin position="196"/>
        <end position="239"/>
    </location>
</feature>
<evidence type="ECO:0000256" key="9">
    <source>
        <dbReference type="SAM" id="MobiDB-lite"/>
    </source>
</evidence>
<sequence length="239" mass="24849">MQRARRPALVMIGSVLLNILGRETVHLLGIPLYLDMLGTAVAAFTLGVWRGVAVALVTNLIGVVVSGPASLPFALVNATGALVWALGARRWGWGRTLPRFLGLNLVTAVACSAVAVPILLARYAGSIGHGQDVLTTRLMTLTDQFVFSVSAANLITSSGDKLISGFVALVIVSALPASYGGAAVWCWPSPAPRPRCGEPDSARALDPGSSKSRSLDGHVWDVAGSPDGSRTRVGVRMGA</sequence>
<evidence type="ECO:0000256" key="1">
    <source>
        <dbReference type="ARBA" id="ARBA00001947"/>
    </source>
</evidence>
<accession>A0A4P7U8N2</accession>
<dbReference type="EMBL" id="CP038462">
    <property type="protein sequence ID" value="QCC76502.1"/>
    <property type="molecule type" value="Genomic_DNA"/>
</dbReference>
<keyword evidence="4" id="KW-0732">Signal</keyword>
<feature type="transmembrane region" description="Helical" evidence="10">
    <location>
        <begin position="37"/>
        <end position="57"/>
    </location>
</feature>
<feature type="transmembrane region" description="Helical" evidence="10">
    <location>
        <begin position="162"/>
        <end position="187"/>
    </location>
</feature>
<keyword evidence="6" id="KW-0862">Zinc</keyword>
<evidence type="ECO:0000313" key="13">
    <source>
        <dbReference type="Proteomes" id="UP000297025"/>
    </source>
</evidence>
<dbReference type="EMBL" id="BMCK01000001">
    <property type="protein sequence ID" value="GGD06090.1"/>
    <property type="molecule type" value="Genomic_DNA"/>
</dbReference>
<reference evidence="12" key="4">
    <citation type="submission" date="2019-03" db="EMBL/GenBank/DDBJ databases">
        <authorList>
            <person name="Huang Y."/>
        </authorList>
    </citation>
    <scope>NUCLEOTIDE SEQUENCE</scope>
    <source>
        <strain evidence="12">JCM 16608</strain>
    </source>
</reference>
<dbReference type="Proteomes" id="UP000297025">
    <property type="component" value="Chromosome"/>
</dbReference>
<evidence type="ECO:0000313" key="12">
    <source>
        <dbReference type="EMBL" id="QCC76502.1"/>
    </source>
</evidence>
<dbReference type="PROSITE" id="PS00546">
    <property type="entry name" value="CYSTEINE_SWITCH"/>
    <property type="match status" value="1"/>
</dbReference>
<feature type="transmembrane region" description="Helical" evidence="10">
    <location>
        <begin position="69"/>
        <end position="88"/>
    </location>
</feature>
<keyword evidence="3" id="KW-0479">Metal-binding</keyword>
<evidence type="ECO:0000313" key="14">
    <source>
        <dbReference type="Proteomes" id="UP000630594"/>
    </source>
</evidence>
<evidence type="ECO:0000313" key="11">
    <source>
        <dbReference type="EMBL" id="GGD06090.1"/>
    </source>
</evidence>
<dbReference type="GO" id="GO:0031012">
    <property type="term" value="C:extracellular matrix"/>
    <property type="evidence" value="ECO:0007669"/>
    <property type="project" value="InterPro"/>
</dbReference>
<reference evidence="11" key="5">
    <citation type="submission" date="2024-05" db="EMBL/GenBank/DDBJ databases">
        <authorList>
            <person name="Sun Q."/>
            <person name="Sedlacek I."/>
        </authorList>
    </citation>
    <scope>NUCLEOTIDE SEQUENCE</scope>
    <source>
        <strain evidence="11">CCM 7403</strain>
    </source>
</reference>
<comment type="cofactor">
    <cofactor evidence="1">
        <name>Zn(2+)</name>
        <dbReference type="ChEBI" id="CHEBI:29105"/>
    </cofactor>
</comment>
<keyword evidence="10" id="KW-0472">Membrane</keyword>
<protein>
    <recommendedName>
        <fullName evidence="15">ECF transporter S component</fullName>
    </recommendedName>
</protein>
<evidence type="ECO:0000256" key="3">
    <source>
        <dbReference type="ARBA" id="ARBA00022723"/>
    </source>
</evidence>
<reference evidence="14" key="3">
    <citation type="journal article" date="2019" name="Int. J. Syst. Evol. Microbiol.">
        <title>The Global Catalogue of Microorganisms (GCM) 10K type strain sequencing project: providing services to taxonomists for standard genome sequencing and annotation.</title>
        <authorList>
            <consortium name="The Broad Institute Genomics Platform"/>
            <consortium name="The Broad Institute Genome Sequencing Center for Infectious Disease"/>
            <person name="Wu L."/>
            <person name="Ma J."/>
        </authorList>
    </citation>
    <scope>NUCLEOTIDE SEQUENCE [LARGE SCALE GENOMIC DNA]</scope>
    <source>
        <strain evidence="14">CCM 7403</strain>
    </source>
</reference>
<dbReference type="InterPro" id="IPR021158">
    <property type="entry name" value="Pept_M10A_Zn_BS"/>
</dbReference>
<dbReference type="GO" id="GO:0004222">
    <property type="term" value="F:metalloendopeptidase activity"/>
    <property type="evidence" value="ECO:0007669"/>
    <property type="project" value="InterPro"/>
</dbReference>
<reference evidence="12 13" key="1">
    <citation type="journal article" date="2008" name="Int. J. Syst. Evol. Microbiol.">
        <title>Nocardioides daphniae sp. nov., isolated from Daphnia cucullata (Crustacea: Cladocera).</title>
        <authorList>
            <person name="Toth E.M."/>
            <person name="Keki Z."/>
            <person name="Homonnay Z.G."/>
            <person name="Borsodi A.K."/>
            <person name="Marialigeti K."/>
            <person name="Schumann P."/>
        </authorList>
    </citation>
    <scope>NUCLEOTIDE SEQUENCE [LARGE SCALE GENOMIC DNA]</scope>
    <source>
        <strain evidence="12 13">JCM 16608</strain>
    </source>
</reference>
<proteinExistence type="predicted"/>
<dbReference type="AlphaFoldDB" id="A0A4P7U8N2"/>
<gene>
    <name evidence="12" type="ORF">E2C04_03420</name>
    <name evidence="11" type="ORF">GCM10007231_01000</name>
</gene>
<dbReference type="GO" id="GO:0008270">
    <property type="term" value="F:zinc ion binding"/>
    <property type="evidence" value="ECO:0007669"/>
    <property type="project" value="InterPro"/>
</dbReference>
<dbReference type="KEGG" id="ndp:E2C04_03420"/>
<keyword evidence="7" id="KW-0482">Metalloprotease</keyword>
<dbReference type="RefSeq" id="WP_135831551.1">
    <property type="nucleotide sequence ID" value="NZ_BMCK01000001.1"/>
</dbReference>